<dbReference type="Proteomes" id="UP000077755">
    <property type="component" value="Chromosome 8"/>
</dbReference>
<feature type="transmembrane region" description="Helical" evidence="2">
    <location>
        <begin position="255"/>
        <end position="278"/>
    </location>
</feature>
<dbReference type="GO" id="GO:0016020">
    <property type="term" value="C:membrane"/>
    <property type="evidence" value="ECO:0007669"/>
    <property type="project" value="TreeGrafter"/>
</dbReference>
<dbReference type="InterPro" id="IPR002110">
    <property type="entry name" value="Ankyrin_rpt"/>
</dbReference>
<keyword evidence="2" id="KW-0812">Transmembrane</keyword>
<accession>A0AAF1BCW5</accession>
<dbReference type="Pfam" id="PF12796">
    <property type="entry name" value="Ank_2"/>
    <property type="match status" value="1"/>
</dbReference>
<feature type="region of interest" description="Disordered" evidence="1">
    <location>
        <begin position="33"/>
        <end position="63"/>
    </location>
</feature>
<name>A0AAF1BCW5_DAUCS</name>
<keyword evidence="5" id="KW-1185">Reference proteome</keyword>
<dbReference type="AlphaFoldDB" id="A0AAF1BCW5"/>
<dbReference type="PANTHER" id="PTHR24177:SF314">
    <property type="entry name" value="PROTEIN ACCELERATED CELL DEATH 6-LIKE ISOFORM X1"/>
    <property type="match status" value="1"/>
</dbReference>
<dbReference type="InterPro" id="IPR026961">
    <property type="entry name" value="PGG_dom"/>
</dbReference>
<dbReference type="SUPFAM" id="SSF48403">
    <property type="entry name" value="Ankyrin repeat"/>
    <property type="match status" value="1"/>
</dbReference>
<organism evidence="4 5">
    <name type="scientific">Daucus carota subsp. sativus</name>
    <name type="common">Carrot</name>
    <dbReference type="NCBI Taxonomy" id="79200"/>
    <lineage>
        <taxon>Eukaryota</taxon>
        <taxon>Viridiplantae</taxon>
        <taxon>Streptophyta</taxon>
        <taxon>Embryophyta</taxon>
        <taxon>Tracheophyta</taxon>
        <taxon>Spermatophyta</taxon>
        <taxon>Magnoliopsida</taxon>
        <taxon>eudicotyledons</taxon>
        <taxon>Gunneridae</taxon>
        <taxon>Pentapetalae</taxon>
        <taxon>asterids</taxon>
        <taxon>campanulids</taxon>
        <taxon>Apiales</taxon>
        <taxon>Apiaceae</taxon>
        <taxon>Apioideae</taxon>
        <taxon>Scandiceae</taxon>
        <taxon>Daucinae</taxon>
        <taxon>Daucus</taxon>
        <taxon>Daucus sect. Daucus</taxon>
    </lineage>
</organism>
<dbReference type="InterPro" id="IPR036770">
    <property type="entry name" value="Ankyrin_rpt-contain_sf"/>
</dbReference>
<keyword evidence="2" id="KW-1133">Transmembrane helix</keyword>
<dbReference type="Gene3D" id="1.25.40.20">
    <property type="entry name" value="Ankyrin repeat-containing domain"/>
    <property type="match status" value="1"/>
</dbReference>
<evidence type="ECO:0000313" key="4">
    <source>
        <dbReference type="EMBL" id="WOH12457.1"/>
    </source>
</evidence>
<reference evidence="4" key="2">
    <citation type="submission" date="2022-03" db="EMBL/GenBank/DDBJ databases">
        <title>Draft title - Genomic analysis of global carrot germplasm unveils the trajectory of domestication and the origin of high carotenoid orange carrot.</title>
        <authorList>
            <person name="Iorizzo M."/>
            <person name="Ellison S."/>
            <person name="Senalik D."/>
            <person name="Macko-Podgorni A."/>
            <person name="Grzebelus D."/>
            <person name="Bostan H."/>
            <person name="Rolling W."/>
            <person name="Curaba J."/>
            <person name="Simon P."/>
        </authorList>
    </citation>
    <scope>NUCLEOTIDE SEQUENCE</scope>
    <source>
        <tissue evidence="4">Leaf</tissue>
    </source>
</reference>
<gene>
    <name evidence="4" type="ORF">DCAR_0831961</name>
</gene>
<reference evidence="4" key="1">
    <citation type="journal article" date="2016" name="Nat. Genet.">
        <title>A high-quality carrot genome assembly provides new insights into carotenoid accumulation and asterid genome evolution.</title>
        <authorList>
            <person name="Iorizzo M."/>
            <person name="Ellison S."/>
            <person name="Senalik D."/>
            <person name="Zeng P."/>
            <person name="Satapoomin P."/>
            <person name="Huang J."/>
            <person name="Bowman M."/>
            <person name="Iovene M."/>
            <person name="Sanseverino W."/>
            <person name="Cavagnaro P."/>
            <person name="Yildiz M."/>
            <person name="Macko-Podgorni A."/>
            <person name="Moranska E."/>
            <person name="Grzebelus E."/>
            <person name="Grzebelus D."/>
            <person name="Ashrafi H."/>
            <person name="Zheng Z."/>
            <person name="Cheng S."/>
            <person name="Spooner D."/>
            <person name="Van Deynze A."/>
            <person name="Simon P."/>
        </authorList>
    </citation>
    <scope>NUCLEOTIDE SEQUENCE</scope>
    <source>
        <tissue evidence="4">Leaf</tissue>
    </source>
</reference>
<feature type="transmembrane region" description="Helical" evidence="2">
    <location>
        <begin position="298"/>
        <end position="321"/>
    </location>
</feature>
<keyword evidence="2" id="KW-0472">Membrane</keyword>
<protein>
    <recommendedName>
        <fullName evidence="3">PGG domain-containing protein</fullName>
    </recommendedName>
</protein>
<feature type="domain" description="PGG" evidence="3">
    <location>
        <begin position="210"/>
        <end position="322"/>
    </location>
</feature>
<evidence type="ECO:0000313" key="5">
    <source>
        <dbReference type="Proteomes" id="UP000077755"/>
    </source>
</evidence>
<proteinExistence type="predicted"/>
<dbReference type="Pfam" id="PF13962">
    <property type="entry name" value="PGG"/>
    <property type="match status" value="1"/>
</dbReference>
<feature type="transmembrane region" description="Helical" evidence="2">
    <location>
        <begin position="333"/>
        <end position="357"/>
    </location>
</feature>
<dbReference type="PANTHER" id="PTHR24177">
    <property type="entry name" value="CASKIN"/>
    <property type="match status" value="1"/>
</dbReference>
<sequence>MVRKRKTYHAVVELANILIPKDTSWTITKSVVDQRETENADENETKSREKTEKEKALEKKRAEKQQTPLLLATQTGCFEIVKRILEVHPQAVEHIDEDGRCILHIAIKYRQMAVFEMVHQMDVPMRRLIRKCDVKGNSILHMVGKKIVNEDVQQTEKRSPSFQLQDDLLLFETISKVIRPHFHKHTNKDGETAEELFALNKEPLREKSQEWLKRTAENCSIVAVLIATVAFAAAYTIPGGSKEEDGSPVLLNQPFFVLFTITDVLSLTFCLTSVVIFLSILTSSFRLNDFKRSLPQQLMLGITCLILSVSMMMLAFAATVILMIRNNQQWTRIALYLVAFLPVTVFAVIYLPLYLSLMGTCTYTIKKWWSYVPRIKCKNCGKSLDGTNEHPSAAETSASRALAPEFLQVMSVQQ</sequence>
<evidence type="ECO:0000256" key="2">
    <source>
        <dbReference type="SAM" id="Phobius"/>
    </source>
</evidence>
<dbReference type="EMBL" id="CP093350">
    <property type="protein sequence ID" value="WOH12457.1"/>
    <property type="molecule type" value="Genomic_DNA"/>
</dbReference>
<feature type="transmembrane region" description="Helical" evidence="2">
    <location>
        <begin position="215"/>
        <end position="235"/>
    </location>
</feature>
<evidence type="ECO:0000259" key="3">
    <source>
        <dbReference type="Pfam" id="PF13962"/>
    </source>
</evidence>
<evidence type="ECO:0000256" key="1">
    <source>
        <dbReference type="SAM" id="MobiDB-lite"/>
    </source>
</evidence>